<dbReference type="GO" id="GO:0015293">
    <property type="term" value="F:symporter activity"/>
    <property type="evidence" value="ECO:0007669"/>
    <property type="project" value="UniProtKB-KW"/>
</dbReference>
<evidence type="ECO:0000256" key="7">
    <source>
        <dbReference type="SAM" id="Phobius"/>
    </source>
</evidence>
<dbReference type="EMBL" id="JAGIBU010000001">
    <property type="protein sequence ID" value="MBS7823804.1"/>
    <property type="molecule type" value="Genomic_DNA"/>
</dbReference>
<feature type="transmembrane region" description="Helical" evidence="7">
    <location>
        <begin position="101"/>
        <end position="122"/>
    </location>
</feature>
<dbReference type="AlphaFoldDB" id="A0AB35BVS8"/>
<evidence type="ECO:0000313" key="8">
    <source>
        <dbReference type="EMBL" id="MBS7823804.1"/>
    </source>
</evidence>
<evidence type="ECO:0000256" key="1">
    <source>
        <dbReference type="ARBA" id="ARBA00004141"/>
    </source>
</evidence>
<evidence type="ECO:0000256" key="6">
    <source>
        <dbReference type="ARBA" id="ARBA00023136"/>
    </source>
</evidence>
<feature type="transmembrane region" description="Helical" evidence="7">
    <location>
        <begin position="6"/>
        <end position="25"/>
    </location>
</feature>
<feature type="transmembrane region" description="Helical" evidence="7">
    <location>
        <begin position="56"/>
        <end position="81"/>
    </location>
</feature>
<evidence type="ECO:0000256" key="5">
    <source>
        <dbReference type="ARBA" id="ARBA00022989"/>
    </source>
</evidence>
<evidence type="ECO:0000256" key="3">
    <source>
        <dbReference type="ARBA" id="ARBA00022448"/>
    </source>
</evidence>
<dbReference type="Pfam" id="PF00375">
    <property type="entry name" value="SDF"/>
    <property type="match status" value="1"/>
</dbReference>
<dbReference type="Gene3D" id="1.10.3860.10">
    <property type="entry name" value="Sodium:dicarboxylate symporter"/>
    <property type="match status" value="1"/>
</dbReference>
<dbReference type="InterPro" id="IPR036458">
    <property type="entry name" value="Na:dicarbo_symporter_sf"/>
</dbReference>
<gene>
    <name evidence="8" type="ORF">J7561_01140</name>
</gene>
<feature type="transmembrane region" description="Helical" evidence="7">
    <location>
        <begin position="316"/>
        <end position="338"/>
    </location>
</feature>
<dbReference type="SUPFAM" id="SSF118215">
    <property type="entry name" value="Proton glutamate symport protein"/>
    <property type="match status" value="1"/>
</dbReference>
<dbReference type="Proteomes" id="UP000680020">
    <property type="component" value="Unassembled WGS sequence"/>
</dbReference>
<dbReference type="PRINTS" id="PR00173">
    <property type="entry name" value="EDTRNSPORT"/>
</dbReference>
<feature type="transmembrane region" description="Helical" evidence="7">
    <location>
        <begin position="373"/>
        <end position="395"/>
    </location>
</feature>
<keyword evidence="4 7" id="KW-0812">Transmembrane</keyword>
<comment type="caution">
    <text evidence="8">The sequence shown here is derived from an EMBL/GenBank/DDBJ whole genome shotgun (WGS) entry which is preliminary data.</text>
</comment>
<dbReference type="PANTHER" id="PTHR42865">
    <property type="entry name" value="PROTON/GLUTAMATE-ASPARTATE SYMPORTER"/>
    <property type="match status" value="1"/>
</dbReference>
<comment type="similarity">
    <text evidence="2">Belongs to the dicarboxylate/amino acid:cation symporter (DAACS) (TC 2.A.23) family.</text>
</comment>
<organism evidence="8 9">
    <name type="scientific">Wohlfahrtiimonas chitiniclastica</name>
    <dbReference type="NCBI Taxonomy" id="400946"/>
    <lineage>
        <taxon>Bacteria</taxon>
        <taxon>Pseudomonadati</taxon>
        <taxon>Pseudomonadota</taxon>
        <taxon>Gammaproteobacteria</taxon>
        <taxon>Cardiobacteriales</taxon>
        <taxon>Ignatzschineriaceae</taxon>
        <taxon>Wohlfahrtiimonas</taxon>
    </lineage>
</organism>
<evidence type="ECO:0000256" key="2">
    <source>
        <dbReference type="ARBA" id="ARBA00006148"/>
    </source>
</evidence>
<feature type="transmembrane region" description="Helical" evidence="7">
    <location>
        <begin position="32"/>
        <end position="50"/>
    </location>
</feature>
<name>A0AB35BVS8_9GAMM</name>
<dbReference type="PANTHER" id="PTHR42865:SF5">
    <property type="entry name" value="L-CYSTINE TRANSPORTER TCYP"/>
    <property type="match status" value="1"/>
</dbReference>
<dbReference type="RefSeq" id="WP_213402074.1">
    <property type="nucleotide sequence ID" value="NZ_JAGIBT010000001.1"/>
</dbReference>
<feature type="transmembrane region" description="Helical" evidence="7">
    <location>
        <begin position="195"/>
        <end position="218"/>
    </location>
</feature>
<dbReference type="GO" id="GO:0005886">
    <property type="term" value="C:plasma membrane"/>
    <property type="evidence" value="ECO:0007669"/>
    <property type="project" value="UniProtKB-SubCell"/>
</dbReference>
<keyword evidence="3" id="KW-0813">Transport</keyword>
<protein>
    <submittedName>
        <fullName evidence="8">Dicarboxylate/amino acid:cation symporter</fullName>
    </submittedName>
</protein>
<feature type="transmembrane region" description="Helical" evidence="7">
    <location>
        <begin position="350"/>
        <end position="367"/>
    </location>
</feature>
<feature type="transmembrane region" description="Helical" evidence="7">
    <location>
        <begin position="275"/>
        <end position="296"/>
    </location>
</feature>
<sequence>MTHHTQLMSFVMLAVGLLSFAAIYVLSKRTNFGVVSMVALIIGGVLGVIFPGDTAYFAVFGTIYVKTISMMVIPLLLVSLIRSINKMESVQALQSIGSKSFFWLLFQVILAAIVAAVLALSIDLGKGSTLTGAEDYVQKAVPPITQVITDLFSNNLFKSMAAGQVIPVVLFAIMVGIALVAVRTRGRNVTAFIEFIDAAYIVIYQIVKVLIKLLPYAIVPLMANTFATSDASVLKPLLTVIALTFIACFFHIFITGGILIALVAKLNPIKYFKAILPAQIMAFSSRSSAGTLPLYIDCLTKRVGVSDNIAGFVGSLGTSVGMAGCAGVWPVLLAIFALNATTGDVTMTQVIIIIALTPLVSLGTAGVPGGGILIATALFLTMGLPVEVVGIFAGIDAFVDMARTCANVSSSMTAATLVASSEDAIIPPESV</sequence>
<feature type="transmembrane region" description="Helical" evidence="7">
    <location>
        <begin position="161"/>
        <end position="183"/>
    </location>
</feature>
<evidence type="ECO:0000256" key="4">
    <source>
        <dbReference type="ARBA" id="ARBA00022692"/>
    </source>
</evidence>
<accession>A0AB35BVS8</accession>
<comment type="subcellular location">
    <subcellularLocation>
        <location evidence="1">Membrane</location>
        <topology evidence="1">Multi-pass membrane protein</topology>
    </subcellularLocation>
</comment>
<feature type="transmembrane region" description="Helical" evidence="7">
    <location>
        <begin position="238"/>
        <end position="263"/>
    </location>
</feature>
<evidence type="ECO:0000313" key="9">
    <source>
        <dbReference type="Proteomes" id="UP000680020"/>
    </source>
</evidence>
<keyword evidence="6 7" id="KW-0472">Membrane</keyword>
<reference evidence="8" key="1">
    <citation type="submission" date="2021-03" db="EMBL/GenBank/DDBJ databases">
        <title>Identification and antibiotic profiling of Wohlfahrtiimonas chitiniclastica, an underestimated human pathogen.</title>
        <authorList>
            <person name="Kopf A."/>
            <person name="Bunk B."/>
            <person name="Coldewey S."/>
            <person name="Gunzer F."/>
            <person name="Riedel T."/>
            <person name="Schroettner P."/>
        </authorList>
    </citation>
    <scope>NUCLEOTIDE SEQUENCE</scope>
    <source>
        <strain evidence="8">DSM 100917</strain>
    </source>
</reference>
<dbReference type="InterPro" id="IPR001991">
    <property type="entry name" value="Na-dicarboxylate_symporter"/>
</dbReference>
<proteinExistence type="inferred from homology"/>
<keyword evidence="5 7" id="KW-1133">Transmembrane helix</keyword>